<proteinExistence type="predicted"/>
<dbReference type="STRING" id="128403.WA1_07800"/>
<reference evidence="2 3" key="1">
    <citation type="journal article" date="2013" name="Genome Biol. Evol.">
        <title>Genomes of Stigonematalean cyanobacteria (subsection V) and the evolution of oxygenic photosynthesis from prokaryotes to plastids.</title>
        <authorList>
            <person name="Dagan T."/>
            <person name="Roettger M."/>
            <person name="Stucken K."/>
            <person name="Landan G."/>
            <person name="Koch R."/>
            <person name="Major P."/>
            <person name="Gould S.B."/>
            <person name="Goremykin V.V."/>
            <person name="Rippka R."/>
            <person name="Tandeau de Marsac N."/>
            <person name="Gugger M."/>
            <person name="Lockhart P.J."/>
            <person name="Allen J.F."/>
            <person name="Brune I."/>
            <person name="Maus I."/>
            <person name="Puhler A."/>
            <person name="Martin W.F."/>
        </authorList>
    </citation>
    <scope>NUCLEOTIDE SEQUENCE [LARGE SCALE GENOMIC DNA]</scope>
    <source>
        <strain evidence="2 3">PCC 7110</strain>
    </source>
</reference>
<sequence>MTKTVDANWESVNSTAAIGGNENTKILEQAILEAIEQARTACELKGNSSSECAVAWDIVEELQAEKSHKLAAHRKTALEEYCDDNPNAPECLIYDV</sequence>
<feature type="domain" description="CP12" evidence="1">
    <location>
        <begin position="27"/>
        <end position="96"/>
    </location>
</feature>
<dbReference type="Pfam" id="PF02672">
    <property type="entry name" value="CP12"/>
    <property type="match status" value="1"/>
</dbReference>
<dbReference type="SMART" id="SM01093">
    <property type="entry name" value="CP12"/>
    <property type="match status" value="1"/>
</dbReference>
<evidence type="ECO:0000313" key="3">
    <source>
        <dbReference type="Proteomes" id="UP000076925"/>
    </source>
</evidence>
<gene>
    <name evidence="2" type="ORF">WA1_07800</name>
</gene>
<dbReference type="OrthoDB" id="9553701at2"/>
<evidence type="ECO:0000313" key="2">
    <source>
        <dbReference type="EMBL" id="KYC35701.1"/>
    </source>
</evidence>
<dbReference type="EMBL" id="ANNX02000051">
    <property type="protein sequence ID" value="KYC35701.1"/>
    <property type="molecule type" value="Genomic_DNA"/>
</dbReference>
<name>A0A139WTE3_9CYAN</name>
<keyword evidence="3" id="KW-1185">Reference proteome</keyword>
<organism evidence="2 3">
    <name type="scientific">Scytonema hofmannii PCC 7110</name>
    <dbReference type="NCBI Taxonomy" id="128403"/>
    <lineage>
        <taxon>Bacteria</taxon>
        <taxon>Bacillati</taxon>
        <taxon>Cyanobacteriota</taxon>
        <taxon>Cyanophyceae</taxon>
        <taxon>Nostocales</taxon>
        <taxon>Scytonemataceae</taxon>
        <taxon>Scytonema</taxon>
    </lineage>
</organism>
<accession>A0A139WTE3</accession>
<dbReference type="InterPro" id="IPR039314">
    <property type="entry name" value="CP12-like"/>
</dbReference>
<protein>
    <recommendedName>
        <fullName evidence="1">CP12 domain-containing protein</fullName>
    </recommendedName>
</protein>
<comment type="caution">
    <text evidence="2">The sequence shown here is derived from an EMBL/GenBank/DDBJ whole genome shotgun (WGS) entry which is preliminary data.</text>
</comment>
<dbReference type="RefSeq" id="WP_017749085.1">
    <property type="nucleotide sequence ID" value="NZ_KQ976354.1"/>
</dbReference>
<dbReference type="GO" id="GO:0080153">
    <property type="term" value="P:negative regulation of reductive pentose-phosphate cycle"/>
    <property type="evidence" value="ECO:0007669"/>
    <property type="project" value="TreeGrafter"/>
</dbReference>
<dbReference type="AlphaFoldDB" id="A0A139WTE3"/>
<dbReference type="Proteomes" id="UP000076925">
    <property type="component" value="Unassembled WGS sequence"/>
</dbReference>
<dbReference type="PANTHER" id="PTHR33921:SF15">
    <property type="entry name" value="CALVIN CYCLE PROTEIN CP12-2, CHLOROPLASTIC"/>
    <property type="match status" value="1"/>
</dbReference>
<evidence type="ECO:0000259" key="1">
    <source>
        <dbReference type="SMART" id="SM01093"/>
    </source>
</evidence>
<dbReference type="PANTHER" id="PTHR33921">
    <property type="entry name" value="CALVIN CYCLE PROTEIN CP12-2, CHLOROPLASTIC"/>
    <property type="match status" value="1"/>
</dbReference>
<dbReference type="InterPro" id="IPR003823">
    <property type="entry name" value="CP12_dom"/>
</dbReference>